<dbReference type="Gene3D" id="3.90.1150.10">
    <property type="entry name" value="Aspartate Aminotransferase, domain 1"/>
    <property type="match status" value="1"/>
</dbReference>
<dbReference type="AlphaFoldDB" id="A0A9Q3SWK3"/>
<protein>
    <submittedName>
        <fullName evidence="5">PLP-dependent transferase</fullName>
    </submittedName>
</protein>
<dbReference type="InterPro" id="IPR000277">
    <property type="entry name" value="Cys/Met-Metab_PyrdxlP-dep_enz"/>
</dbReference>
<dbReference type="SUPFAM" id="SSF53383">
    <property type="entry name" value="PLP-dependent transferases"/>
    <property type="match status" value="1"/>
</dbReference>
<dbReference type="PANTHER" id="PTHR11808:SF50">
    <property type="entry name" value="CYSTATHIONINE BETA-LYASE"/>
    <property type="match status" value="1"/>
</dbReference>
<keyword evidence="2 4" id="KW-0663">Pyridoxal phosphate</keyword>
<dbReference type="PANTHER" id="PTHR11808">
    <property type="entry name" value="TRANS-SULFURATION ENZYME FAMILY MEMBER"/>
    <property type="match status" value="1"/>
</dbReference>
<evidence type="ECO:0000313" key="5">
    <source>
        <dbReference type="EMBL" id="MBZ5961692.1"/>
    </source>
</evidence>
<evidence type="ECO:0000313" key="6">
    <source>
        <dbReference type="Proteomes" id="UP000752647"/>
    </source>
</evidence>
<evidence type="ECO:0000256" key="3">
    <source>
        <dbReference type="ARBA" id="ARBA00023239"/>
    </source>
</evidence>
<dbReference type="Proteomes" id="UP000752647">
    <property type="component" value="Unassembled WGS sequence"/>
</dbReference>
<dbReference type="InterPro" id="IPR015424">
    <property type="entry name" value="PyrdxlP-dep_Trfase"/>
</dbReference>
<dbReference type="InterPro" id="IPR015422">
    <property type="entry name" value="PyrdxlP-dep_Trfase_small"/>
</dbReference>
<reference evidence="5" key="1">
    <citation type="submission" date="2021-05" db="EMBL/GenBank/DDBJ databases">
        <title>Pangenome of Leuconostoc gelidum warrants species status for Leuconostoc gelidum subsp. gasicomitatum.</title>
        <authorList>
            <person name="Johansson P."/>
            <person name="Sade E."/>
            <person name="Hultman J."/>
            <person name="Auvinen P."/>
            <person name="Bjorkroth J."/>
        </authorList>
    </citation>
    <scope>NUCLEOTIDE SEQUENCE</scope>
    <source>
        <strain evidence="5">A.21.4</strain>
    </source>
</reference>
<dbReference type="EMBL" id="JAHBFI010000001">
    <property type="protein sequence ID" value="MBZ5961692.1"/>
    <property type="molecule type" value="Genomic_DNA"/>
</dbReference>
<evidence type="ECO:0000256" key="4">
    <source>
        <dbReference type="RuleBase" id="RU362118"/>
    </source>
</evidence>
<organism evidence="5 6">
    <name type="scientific">Leuconostoc gasicomitatum</name>
    <dbReference type="NCBI Taxonomy" id="115778"/>
    <lineage>
        <taxon>Bacteria</taxon>
        <taxon>Bacillati</taxon>
        <taxon>Bacillota</taxon>
        <taxon>Bacilli</taxon>
        <taxon>Lactobacillales</taxon>
        <taxon>Lactobacillaceae</taxon>
        <taxon>Leuconostoc</taxon>
        <taxon>Leuconostoc gelidum group</taxon>
    </lineage>
</organism>
<accession>A0A9Q3SWK3</accession>
<dbReference type="GO" id="GO:0005737">
    <property type="term" value="C:cytoplasm"/>
    <property type="evidence" value="ECO:0007669"/>
    <property type="project" value="TreeGrafter"/>
</dbReference>
<comment type="similarity">
    <text evidence="4">Belongs to the trans-sulfuration enzymes family.</text>
</comment>
<dbReference type="GO" id="GO:0016740">
    <property type="term" value="F:transferase activity"/>
    <property type="evidence" value="ECO:0007669"/>
    <property type="project" value="UniProtKB-KW"/>
</dbReference>
<dbReference type="GO" id="GO:0016846">
    <property type="term" value="F:carbon-sulfur lyase activity"/>
    <property type="evidence" value="ECO:0007669"/>
    <property type="project" value="TreeGrafter"/>
</dbReference>
<evidence type="ECO:0000256" key="1">
    <source>
        <dbReference type="ARBA" id="ARBA00001933"/>
    </source>
</evidence>
<gene>
    <name evidence="5" type="ORF">KIJ12_00675</name>
</gene>
<evidence type="ECO:0000256" key="2">
    <source>
        <dbReference type="ARBA" id="ARBA00022898"/>
    </source>
</evidence>
<comment type="cofactor">
    <cofactor evidence="1 4">
        <name>pyridoxal 5'-phosphate</name>
        <dbReference type="ChEBI" id="CHEBI:597326"/>
    </cofactor>
</comment>
<dbReference type="GO" id="GO:0019346">
    <property type="term" value="P:transsulfuration"/>
    <property type="evidence" value="ECO:0007669"/>
    <property type="project" value="InterPro"/>
</dbReference>
<comment type="caution">
    <text evidence="5">The sequence shown here is derived from an EMBL/GenBank/DDBJ whole genome shotgun (WGS) entry which is preliminary data.</text>
</comment>
<dbReference type="Pfam" id="PF01053">
    <property type="entry name" value="Cys_Met_Meta_PP"/>
    <property type="match status" value="1"/>
</dbReference>
<keyword evidence="3" id="KW-0456">Lyase</keyword>
<name>A0A9Q3SWK3_9LACO</name>
<dbReference type="RefSeq" id="WP_224143930.1">
    <property type="nucleotide sequence ID" value="NZ_CBCPIF010000001.1"/>
</dbReference>
<sequence length="151" mass="16388">MSVILQNGLLKRERLTFGVRMAHIGQDDQKIAEYLSAHIKVTRVLHPGLANHDGHDIQMKQANSGDAILSFDVNSAAHARSIVQFFKLPVFSVCLGAVDIIISFLSRMSHAALNAKLLANVGISPGLLCFSVGLEDTDDLIADLEQSLVQI</sequence>
<keyword evidence="5" id="KW-0808">Transferase</keyword>
<dbReference type="GO" id="GO:0030170">
    <property type="term" value="F:pyridoxal phosphate binding"/>
    <property type="evidence" value="ECO:0007669"/>
    <property type="project" value="InterPro"/>
</dbReference>
<proteinExistence type="inferred from homology"/>